<evidence type="ECO:0000256" key="7">
    <source>
        <dbReference type="ARBA" id="ARBA00023224"/>
    </source>
</evidence>
<dbReference type="EMBL" id="CAJNOO010000386">
    <property type="protein sequence ID" value="CAF0927945.1"/>
    <property type="molecule type" value="Genomic_DNA"/>
</dbReference>
<dbReference type="SUPFAM" id="SSF81321">
    <property type="entry name" value="Family A G protein-coupled receptor-like"/>
    <property type="match status" value="1"/>
</dbReference>
<reference evidence="10" key="1">
    <citation type="submission" date="2021-02" db="EMBL/GenBank/DDBJ databases">
        <authorList>
            <person name="Nowell W R."/>
        </authorList>
    </citation>
    <scope>NUCLEOTIDE SEQUENCE</scope>
</reference>
<feature type="transmembrane region" description="Helical" evidence="8">
    <location>
        <begin position="52"/>
        <end position="80"/>
    </location>
</feature>
<dbReference type="Gene3D" id="1.20.1070.10">
    <property type="entry name" value="Rhodopsin 7-helix transmembrane proteins"/>
    <property type="match status" value="1"/>
</dbReference>
<dbReference type="PROSITE" id="PS50262">
    <property type="entry name" value="G_PROTEIN_RECEP_F1_2"/>
    <property type="match status" value="1"/>
</dbReference>
<sequence>MASSSTIQLLWTIAQQYTIYTALIIFIIGFVGNLLNILVFTKLKIFRNNQCIFYLLIESIVDINAVIYNLIMRLLTIIYGSDLSQYSTPWCKLRTMMGQTYLLISLSTICCAAIDQFLSTSHLIHLRQKSTLNLARRLVIISVCFSIVHSIGFGVFYNAKPFVDCLVSYQVLVQYYSYFFYPILCGLLPIFISGSFGFLAYRNVRRIVRRQLPIVRRRLDHQLTKFVLVRVIFLIICLSPVCIFRIYTINTITQPSNPLRMAIERLFQAFIGSMFNLHFAGNCCIFLVSSSRYRRQVKYVLIKEYWNSWKRKFHFNHRQIEPIAPPTVSSNELE</sequence>
<feature type="transmembrane region" description="Helical" evidence="8">
    <location>
        <begin position="19"/>
        <end position="40"/>
    </location>
</feature>
<dbReference type="PANTHER" id="PTHR24243:SF208">
    <property type="entry name" value="PYROKININ-1 RECEPTOR"/>
    <property type="match status" value="1"/>
</dbReference>
<dbReference type="GO" id="GO:0005886">
    <property type="term" value="C:plasma membrane"/>
    <property type="evidence" value="ECO:0007669"/>
    <property type="project" value="TreeGrafter"/>
</dbReference>
<name>A0A814BGF4_9BILA</name>
<dbReference type="Pfam" id="PF00001">
    <property type="entry name" value="7tm_1"/>
    <property type="match status" value="1"/>
</dbReference>
<evidence type="ECO:0000256" key="5">
    <source>
        <dbReference type="ARBA" id="ARBA00023136"/>
    </source>
</evidence>
<comment type="subcellular location">
    <subcellularLocation>
        <location evidence="1">Membrane</location>
        <topology evidence="1">Multi-pass membrane protein</topology>
    </subcellularLocation>
</comment>
<feature type="transmembrane region" description="Helical" evidence="8">
    <location>
        <begin position="226"/>
        <end position="247"/>
    </location>
</feature>
<protein>
    <recommendedName>
        <fullName evidence="9">G-protein coupled receptors family 1 profile domain-containing protein</fullName>
    </recommendedName>
</protein>
<gene>
    <name evidence="11" type="ORF">OTI717_LOCUS20592</name>
    <name evidence="10" type="ORF">RFH988_LOCUS10374</name>
</gene>
<dbReference type="AlphaFoldDB" id="A0A814BGF4"/>
<keyword evidence="7" id="KW-0807">Transducer</keyword>
<keyword evidence="4" id="KW-0297">G-protein coupled receptor</keyword>
<feature type="domain" description="G-protein coupled receptors family 1 profile" evidence="9">
    <location>
        <begin position="32"/>
        <end position="286"/>
    </location>
</feature>
<evidence type="ECO:0000256" key="1">
    <source>
        <dbReference type="ARBA" id="ARBA00004141"/>
    </source>
</evidence>
<evidence type="ECO:0000259" key="9">
    <source>
        <dbReference type="PROSITE" id="PS50262"/>
    </source>
</evidence>
<dbReference type="Proteomes" id="UP000663882">
    <property type="component" value="Unassembled WGS sequence"/>
</dbReference>
<feature type="transmembrane region" description="Helical" evidence="8">
    <location>
        <begin position="138"/>
        <end position="159"/>
    </location>
</feature>
<dbReference type="EMBL" id="CAJOAX010003193">
    <property type="protein sequence ID" value="CAF3841131.1"/>
    <property type="molecule type" value="Genomic_DNA"/>
</dbReference>
<dbReference type="GO" id="GO:0004930">
    <property type="term" value="F:G protein-coupled receptor activity"/>
    <property type="evidence" value="ECO:0007669"/>
    <property type="project" value="UniProtKB-KW"/>
</dbReference>
<dbReference type="InterPro" id="IPR000276">
    <property type="entry name" value="GPCR_Rhodpsn"/>
</dbReference>
<dbReference type="InterPro" id="IPR017452">
    <property type="entry name" value="GPCR_Rhodpsn_7TM"/>
</dbReference>
<evidence type="ECO:0000313" key="12">
    <source>
        <dbReference type="Proteomes" id="UP000663882"/>
    </source>
</evidence>
<evidence type="ECO:0000256" key="3">
    <source>
        <dbReference type="ARBA" id="ARBA00022989"/>
    </source>
</evidence>
<dbReference type="Proteomes" id="UP000663823">
    <property type="component" value="Unassembled WGS sequence"/>
</dbReference>
<evidence type="ECO:0000313" key="10">
    <source>
        <dbReference type="EMBL" id="CAF0927945.1"/>
    </source>
</evidence>
<keyword evidence="3 8" id="KW-1133">Transmembrane helix</keyword>
<evidence type="ECO:0000313" key="11">
    <source>
        <dbReference type="EMBL" id="CAF3841131.1"/>
    </source>
</evidence>
<keyword evidence="5 8" id="KW-0472">Membrane</keyword>
<keyword evidence="6" id="KW-0675">Receptor</keyword>
<evidence type="ECO:0000256" key="8">
    <source>
        <dbReference type="SAM" id="Phobius"/>
    </source>
</evidence>
<feature type="transmembrane region" description="Helical" evidence="8">
    <location>
        <begin position="267"/>
        <end position="288"/>
    </location>
</feature>
<dbReference type="PANTHER" id="PTHR24243">
    <property type="entry name" value="G-PROTEIN COUPLED RECEPTOR"/>
    <property type="match status" value="1"/>
</dbReference>
<feature type="transmembrane region" description="Helical" evidence="8">
    <location>
        <begin position="100"/>
        <end position="118"/>
    </location>
</feature>
<evidence type="ECO:0000256" key="4">
    <source>
        <dbReference type="ARBA" id="ARBA00023040"/>
    </source>
</evidence>
<accession>A0A814BGF4</accession>
<evidence type="ECO:0000256" key="2">
    <source>
        <dbReference type="ARBA" id="ARBA00022692"/>
    </source>
</evidence>
<proteinExistence type="predicted"/>
<evidence type="ECO:0000256" key="6">
    <source>
        <dbReference type="ARBA" id="ARBA00023170"/>
    </source>
</evidence>
<dbReference type="OrthoDB" id="10022014at2759"/>
<organism evidence="10 12">
    <name type="scientific">Rotaria sordida</name>
    <dbReference type="NCBI Taxonomy" id="392033"/>
    <lineage>
        <taxon>Eukaryota</taxon>
        <taxon>Metazoa</taxon>
        <taxon>Spiralia</taxon>
        <taxon>Gnathifera</taxon>
        <taxon>Rotifera</taxon>
        <taxon>Eurotatoria</taxon>
        <taxon>Bdelloidea</taxon>
        <taxon>Philodinida</taxon>
        <taxon>Philodinidae</taxon>
        <taxon>Rotaria</taxon>
    </lineage>
</organism>
<keyword evidence="2 8" id="KW-0812">Transmembrane</keyword>
<feature type="transmembrane region" description="Helical" evidence="8">
    <location>
        <begin position="179"/>
        <end position="201"/>
    </location>
</feature>
<comment type="caution">
    <text evidence="10">The sequence shown here is derived from an EMBL/GenBank/DDBJ whole genome shotgun (WGS) entry which is preliminary data.</text>
</comment>